<organism evidence="2 3">
    <name type="scientific">Rhizopogon vesiculosus</name>
    <dbReference type="NCBI Taxonomy" id="180088"/>
    <lineage>
        <taxon>Eukaryota</taxon>
        <taxon>Fungi</taxon>
        <taxon>Dikarya</taxon>
        <taxon>Basidiomycota</taxon>
        <taxon>Agaricomycotina</taxon>
        <taxon>Agaricomycetes</taxon>
        <taxon>Agaricomycetidae</taxon>
        <taxon>Boletales</taxon>
        <taxon>Suillineae</taxon>
        <taxon>Rhizopogonaceae</taxon>
        <taxon>Rhizopogon</taxon>
    </lineage>
</organism>
<evidence type="ECO:0000313" key="2">
    <source>
        <dbReference type="EMBL" id="OJA13103.1"/>
    </source>
</evidence>
<reference evidence="2 3" key="1">
    <citation type="submission" date="2016-03" db="EMBL/GenBank/DDBJ databases">
        <title>Comparative genomics of the ectomycorrhizal sister species Rhizopogon vinicolor and Rhizopogon vesiculosus (Basidiomycota: Boletales) reveals a divergence of the mating type B locus.</title>
        <authorList>
            <person name="Mujic A.B."/>
            <person name="Kuo A."/>
            <person name="Tritt A."/>
            <person name="Lipzen A."/>
            <person name="Chen C."/>
            <person name="Johnson J."/>
            <person name="Sharma A."/>
            <person name="Barry K."/>
            <person name="Grigoriev I.V."/>
            <person name="Spatafora J.W."/>
        </authorList>
    </citation>
    <scope>NUCLEOTIDE SEQUENCE [LARGE SCALE GENOMIC DNA]</scope>
    <source>
        <strain evidence="2 3">AM-OR11-056</strain>
    </source>
</reference>
<feature type="compositionally biased region" description="Polar residues" evidence="1">
    <location>
        <begin position="49"/>
        <end position="61"/>
    </location>
</feature>
<evidence type="ECO:0000256" key="1">
    <source>
        <dbReference type="SAM" id="MobiDB-lite"/>
    </source>
</evidence>
<protein>
    <submittedName>
        <fullName evidence="2">Uncharacterized protein</fullName>
    </submittedName>
</protein>
<name>A0A1J8PXB2_9AGAM</name>
<dbReference type="EMBL" id="LVVM01004364">
    <property type="protein sequence ID" value="OJA13103.1"/>
    <property type="molecule type" value="Genomic_DNA"/>
</dbReference>
<feature type="region of interest" description="Disordered" evidence="1">
    <location>
        <begin position="96"/>
        <end position="120"/>
    </location>
</feature>
<evidence type="ECO:0000313" key="3">
    <source>
        <dbReference type="Proteomes" id="UP000183567"/>
    </source>
</evidence>
<accession>A0A1J8PXB2</accession>
<keyword evidence="3" id="KW-1185">Reference proteome</keyword>
<feature type="region of interest" description="Disordered" evidence="1">
    <location>
        <begin position="30"/>
        <end position="61"/>
    </location>
</feature>
<gene>
    <name evidence="2" type="ORF">AZE42_11344</name>
</gene>
<sequence>MDEESDFWVALPIPDDQSGIATIAVITPPVTEAPSTPRTLTRPPGFGVPSTQPSRSFVRTPSLSENKFTTLPLNYQSRSPSIIALRSLKRNREASIELDIDNPPPTRKSMRLAAAVGSTK</sequence>
<comment type="caution">
    <text evidence="2">The sequence shown here is derived from an EMBL/GenBank/DDBJ whole genome shotgun (WGS) entry which is preliminary data.</text>
</comment>
<dbReference type="AlphaFoldDB" id="A0A1J8PXB2"/>
<dbReference type="Proteomes" id="UP000183567">
    <property type="component" value="Unassembled WGS sequence"/>
</dbReference>
<proteinExistence type="predicted"/>